<dbReference type="InterPro" id="IPR013221">
    <property type="entry name" value="Mur_ligase_cen"/>
</dbReference>
<dbReference type="InterPro" id="IPR036565">
    <property type="entry name" value="Mur-like_cat_sf"/>
</dbReference>
<dbReference type="GO" id="GO:0008765">
    <property type="term" value="F:UDP-N-acetylmuramoylalanyl-D-glutamate-2,6-diaminopimelate ligase activity"/>
    <property type="evidence" value="ECO:0007669"/>
    <property type="project" value="UniProtKB-EC"/>
</dbReference>
<comment type="cofactor">
    <cofactor evidence="7">
        <name>Mg(2+)</name>
        <dbReference type="ChEBI" id="CHEBI:18420"/>
    </cofactor>
</comment>
<name>A0ABV2A9E5_9GAMM</name>
<dbReference type="Gene3D" id="3.40.1190.10">
    <property type="entry name" value="Mur-like, catalytic domain"/>
    <property type="match status" value="1"/>
</dbReference>
<evidence type="ECO:0000259" key="9">
    <source>
        <dbReference type="Pfam" id="PF01225"/>
    </source>
</evidence>
<dbReference type="NCBIfam" id="NF001124">
    <property type="entry name" value="PRK00139.1-2"/>
    <property type="match status" value="1"/>
</dbReference>
<organism evidence="12 13">
    <name type="scientific">Sinimarinibacterium thermocellulolyticum</name>
    <dbReference type="NCBI Taxonomy" id="3170016"/>
    <lineage>
        <taxon>Bacteria</taxon>
        <taxon>Pseudomonadati</taxon>
        <taxon>Pseudomonadota</taxon>
        <taxon>Gammaproteobacteria</taxon>
        <taxon>Nevskiales</taxon>
        <taxon>Nevskiaceae</taxon>
        <taxon>Sinimarinibacterium</taxon>
    </lineage>
</organism>
<feature type="binding site" evidence="7">
    <location>
        <position position="483"/>
    </location>
    <ligand>
        <name>meso-2,6-diaminopimelate</name>
        <dbReference type="ChEBI" id="CHEBI:57791"/>
    </ligand>
</feature>
<dbReference type="NCBIfam" id="TIGR01085">
    <property type="entry name" value="murE"/>
    <property type="match status" value="1"/>
</dbReference>
<keyword evidence="7" id="KW-0963">Cytoplasm</keyword>
<evidence type="ECO:0000256" key="2">
    <source>
        <dbReference type="ARBA" id="ARBA00022618"/>
    </source>
</evidence>
<dbReference type="EC" id="6.3.2.13" evidence="7"/>
<evidence type="ECO:0000256" key="4">
    <source>
        <dbReference type="ARBA" id="ARBA00022984"/>
    </source>
</evidence>
<feature type="binding site" evidence="7">
    <location>
        <position position="479"/>
    </location>
    <ligand>
        <name>meso-2,6-diaminopimelate</name>
        <dbReference type="ChEBI" id="CHEBI:57791"/>
    </ligand>
</feature>
<dbReference type="PANTHER" id="PTHR23135:SF4">
    <property type="entry name" value="UDP-N-ACETYLMURAMOYL-L-ALANYL-D-GLUTAMATE--2,6-DIAMINOPIMELATE LIGASE MURE HOMOLOG, CHLOROPLASTIC"/>
    <property type="match status" value="1"/>
</dbReference>
<evidence type="ECO:0000256" key="5">
    <source>
        <dbReference type="ARBA" id="ARBA00023306"/>
    </source>
</evidence>
<dbReference type="Pfam" id="PF01225">
    <property type="entry name" value="Mur_ligase"/>
    <property type="match status" value="1"/>
</dbReference>
<feature type="binding site" evidence="7">
    <location>
        <position position="202"/>
    </location>
    <ligand>
        <name>UDP-N-acetyl-alpha-D-muramoyl-L-alanyl-D-glutamate</name>
        <dbReference type="ChEBI" id="CHEBI:83900"/>
    </ligand>
</feature>
<dbReference type="Proteomes" id="UP001465331">
    <property type="component" value="Unassembled WGS sequence"/>
</dbReference>
<keyword evidence="6 7" id="KW-0961">Cell wall biogenesis/degradation</keyword>
<dbReference type="InterPro" id="IPR005761">
    <property type="entry name" value="UDP-N-AcMur-Glu-dNH2Pim_ligase"/>
</dbReference>
<dbReference type="SUPFAM" id="SSF53623">
    <property type="entry name" value="MurD-like peptide ligases, catalytic domain"/>
    <property type="match status" value="1"/>
</dbReference>
<comment type="catalytic activity">
    <reaction evidence="7">
        <text>UDP-N-acetyl-alpha-D-muramoyl-L-alanyl-D-glutamate + meso-2,6-diaminopimelate + ATP = UDP-N-acetyl-alpha-D-muramoyl-L-alanyl-gamma-D-glutamyl-meso-2,6-diaminopimelate + ADP + phosphate + H(+)</text>
        <dbReference type="Rhea" id="RHEA:23676"/>
        <dbReference type="ChEBI" id="CHEBI:15378"/>
        <dbReference type="ChEBI" id="CHEBI:30616"/>
        <dbReference type="ChEBI" id="CHEBI:43474"/>
        <dbReference type="ChEBI" id="CHEBI:57791"/>
        <dbReference type="ChEBI" id="CHEBI:83900"/>
        <dbReference type="ChEBI" id="CHEBI:83905"/>
        <dbReference type="ChEBI" id="CHEBI:456216"/>
        <dbReference type="EC" id="6.3.2.13"/>
    </reaction>
</comment>
<dbReference type="HAMAP" id="MF_00208">
    <property type="entry name" value="MurE"/>
    <property type="match status" value="1"/>
</dbReference>
<keyword evidence="13" id="KW-1185">Reference proteome</keyword>
<evidence type="ECO:0000256" key="3">
    <source>
        <dbReference type="ARBA" id="ARBA00022960"/>
    </source>
</evidence>
<keyword evidence="5 7" id="KW-0131">Cell cycle</keyword>
<dbReference type="InterPro" id="IPR035911">
    <property type="entry name" value="MurE/MurF_N"/>
</dbReference>
<feature type="domain" description="Mur ligase N-terminal catalytic" evidence="9">
    <location>
        <begin position="36"/>
        <end position="112"/>
    </location>
</feature>
<evidence type="ECO:0000256" key="1">
    <source>
        <dbReference type="ARBA" id="ARBA00005898"/>
    </source>
</evidence>
<comment type="PTM">
    <text evidence="7">Carboxylation is probably crucial for Mg(2+) binding and, consequently, for the gamma-phosphate positioning of ATP.</text>
</comment>
<dbReference type="InterPro" id="IPR036615">
    <property type="entry name" value="Mur_ligase_C_dom_sf"/>
</dbReference>
<dbReference type="SUPFAM" id="SSF63418">
    <property type="entry name" value="MurE/MurF N-terminal domain"/>
    <property type="match status" value="1"/>
</dbReference>
<feature type="binding site" evidence="7">
    <location>
        <begin position="426"/>
        <end position="429"/>
    </location>
    <ligand>
        <name>meso-2,6-diaminopimelate</name>
        <dbReference type="ChEBI" id="CHEBI:57791"/>
    </ligand>
</feature>
<keyword evidence="7" id="KW-0547">Nucleotide-binding</keyword>
<feature type="modified residue" description="N6-carboxylysine" evidence="7">
    <location>
        <position position="236"/>
    </location>
</feature>
<dbReference type="Pfam" id="PF08245">
    <property type="entry name" value="Mur_ligase_M"/>
    <property type="match status" value="1"/>
</dbReference>
<dbReference type="EMBL" id="JBEPIJ010000006">
    <property type="protein sequence ID" value="MES0873868.1"/>
    <property type="molecule type" value="Genomic_DNA"/>
</dbReference>
<evidence type="ECO:0000256" key="7">
    <source>
        <dbReference type="HAMAP-Rule" id="MF_00208"/>
    </source>
</evidence>
<dbReference type="Gene3D" id="3.40.1390.10">
    <property type="entry name" value="MurE/MurF, N-terminal domain"/>
    <property type="match status" value="1"/>
</dbReference>
<comment type="pathway">
    <text evidence="7 8">Cell wall biogenesis; peptidoglycan biosynthesis.</text>
</comment>
<keyword evidence="3 7" id="KW-0133">Cell shape</keyword>
<keyword evidence="2 7" id="KW-0132">Cell division</keyword>
<dbReference type="InterPro" id="IPR004101">
    <property type="entry name" value="Mur_ligase_C"/>
</dbReference>
<evidence type="ECO:0000313" key="12">
    <source>
        <dbReference type="EMBL" id="MES0873868.1"/>
    </source>
</evidence>
<feature type="short sequence motif" description="Meso-diaminopimelate recognition motif" evidence="7">
    <location>
        <begin position="426"/>
        <end position="429"/>
    </location>
</feature>
<feature type="binding site" evidence="7">
    <location>
        <position position="196"/>
    </location>
    <ligand>
        <name>UDP-N-acetyl-alpha-D-muramoyl-L-alanyl-D-glutamate</name>
        <dbReference type="ChEBI" id="CHEBI:83900"/>
    </ligand>
</feature>
<evidence type="ECO:0000256" key="8">
    <source>
        <dbReference type="RuleBase" id="RU004135"/>
    </source>
</evidence>
<evidence type="ECO:0000313" key="13">
    <source>
        <dbReference type="Proteomes" id="UP001465331"/>
    </source>
</evidence>
<feature type="domain" description="Mur ligase C-terminal" evidence="10">
    <location>
        <begin position="353"/>
        <end position="481"/>
    </location>
</feature>
<comment type="function">
    <text evidence="7">Catalyzes the addition of meso-diaminopimelic acid to the nucleotide precursor UDP-N-acetylmuramoyl-L-alanyl-D-glutamate (UMAG) in the biosynthesis of bacterial cell-wall peptidoglycan.</text>
</comment>
<comment type="caution">
    <text evidence="12">The sequence shown here is derived from an EMBL/GenBank/DDBJ whole genome shotgun (WGS) entry which is preliminary data.</text>
</comment>
<feature type="binding site" evidence="7">
    <location>
        <begin position="169"/>
        <end position="170"/>
    </location>
    <ligand>
        <name>UDP-N-acetyl-alpha-D-muramoyl-L-alanyl-D-glutamate</name>
        <dbReference type="ChEBI" id="CHEBI:83900"/>
    </ligand>
</feature>
<protein>
    <recommendedName>
        <fullName evidence="7">UDP-N-acetylmuramoyl-L-alanyl-D-glutamate--2,6-diaminopimelate ligase</fullName>
        <ecNumber evidence="7">6.3.2.13</ecNumber>
    </recommendedName>
    <alternativeName>
        <fullName evidence="7">Meso-A2pm-adding enzyme</fullName>
    </alternativeName>
    <alternativeName>
        <fullName evidence="7">Meso-diaminopimelate-adding enzyme</fullName>
    </alternativeName>
    <alternativeName>
        <fullName evidence="7">UDP-MurNAc-L-Ala-D-Glu:meso-diaminopimelate ligase</fullName>
    </alternativeName>
    <alternativeName>
        <fullName evidence="7">UDP-MurNAc-tripeptide synthetase</fullName>
    </alternativeName>
    <alternativeName>
        <fullName evidence="7">UDP-N-acetylmuramyl-tripeptide synthetase</fullName>
    </alternativeName>
</protein>
<feature type="binding site" evidence="7">
    <location>
        <position position="204"/>
    </location>
    <ligand>
        <name>UDP-N-acetyl-alpha-D-muramoyl-L-alanyl-D-glutamate</name>
        <dbReference type="ChEBI" id="CHEBI:83900"/>
    </ligand>
</feature>
<feature type="domain" description="Mur ligase central" evidence="11">
    <location>
        <begin position="125"/>
        <end position="330"/>
    </location>
</feature>
<feature type="binding site" evidence="7">
    <location>
        <position position="402"/>
    </location>
    <ligand>
        <name>meso-2,6-diaminopimelate</name>
        <dbReference type="ChEBI" id="CHEBI:57791"/>
    </ligand>
</feature>
<keyword evidence="7" id="KW-0460">Magnesium</keyword>
<comment type="similarity">
    <text evidence="1 7">Belongs to the MurCDEF family. MurE subfamily.</text>
</comment>
<feature type="binding site" evidence="7">
    <location>
        <begin position="127"/>
        <end position="133"/>
    </location>
    <ligand>
        <name>ATP</name>
        <dbReference type="ChEBI" id="CHEBI:30616"/>
    </ligand>
</feature>
<sequence length="514" mass="54025">MTRTSAAASGRAAAGLAPRSLKALLAGYGVPAPDVEVTGVETDSRRIAPGDLFLACLGRGTHGLAYLDQALARGAAALAWEPAPGWAQPQIEIPEIAVPQLSARAGEIAARFFGMPSQRMFCVGVTGTDGKTSTAYLVAQALDRLDLPCAYIGTIGSGRVGALADSTYTTPDAVSLQRRVAALHADGAQALAMEVSSHALDQSRVAGMHFDVAVLTNITRDHLDYHGTVEAYVAAKRRLFERPELSAVVLNRDDAHGAAFATGLPTRAQRIVYGLDGPVPEGGAWVIGRALRLTADGIALSLDTSWGQAELHSRLLGRFNAYNLMATLAVLLARGTSLPRAVAALAQVHTVPGRIESFRGSAGPLVVVDYAHTPEALRQILTAVRSHVRGRLHCVFGCGGDRDRGKRPLMGAIAAELADAVIVTDDNPRSEAPSAIVDEILAGVPDTRRSVVQVIHDRAEAIRTAVHASAADDAVVVAGKGHERTQTYGSEVRAFSDREFVARLLGIPLPGTQA</sequence>
<dbReference type="SUPFAM" id="SSF53244">
    <property type="entry name" value="MurD-like peptide ligases, peptide-binding domain"/>
    <property type="match status" value="1"/>
</dbReference>
<reference evidence="12 13" key="1">
    <citation type="submission" date="2024-06" db="EMBL/GenBank/DDBJ databases">
        <authorList>
            <person name="Li Z."/>
            <person name="Jiang Y."/>
        </authorList>
    </citation>
    <scope>NUCLEOTIDE SEQUENCE [LARGE SCALE GENOMIC DNA]</scope>
    <source>
        <strain evidence="12 13">HSW-8</strain>
    </source>
</reference>
<gene>
    <name evidence="7" type="primary">murE</name>
    <name evidence="12" type="ORF">ABSH63_07625</name>
</gene>
<evidence type="ECO:0000259" key="10">
    <source>
        <dbReference type="Pfam" id="PF02875"/>
    </source>
</evidence>
<proteinExistence type="inferred from homology"/>
<keyword evidence="7 12" id="KW-0436">Ligase</keyword>
<dbReference type="InterPro" id="IPR000713">
    <property type="entry name" value="Mur_ligase_N"/>
</dbReference>
<keyword evidence="7" id="KW-0067">ATP-binding</keyword>
<keyword evidence="4 7" id="KW-0573">Peptidoglycan synthesis</keyword>
<dbReference type="RefSeq" id="WP_352888731.1">
    <property type="nucleotide sequence ID" value="NZ_JBEPIJ010000006.1"/>
</dbReference>
<dbReference type="NCBIfam" id="NF001126">
    <property type="entry name" value="PRK00139.1-4"/>
    <property type="match status" value="1"/>
</dbReference>
<dbReference type="Pfam" id="PF02875">
    <property type="entry name" value="Mur_ligase_C"/>
    <property type="match status" value="1"/>
</dbReference>
<comment type="caution">
    <text evidence="7">Lacks conserved residue(s) required for the propagation of feature annotation.</text>
</comment>
<evidence type="ECO:0000259" key="11">
    <source>
        <dbReference type="Pfam" id="PF08245"/>
    </source>
</evidence>
<accession>A0ABV2A9E5</accession>
<dbReference type="PANTHER" id="PTHR23135">
    <property type="entry name" value="MUR LIGASE FAMILY MEMBER"/>
    <property type="match status" value="1"/>
</dbReference>
<comment type="subcellular location">
    <subcellularLocation>
        <location evidence="7 8">Cytoplasm</location>
    </subcellularLocation>
</comment>
<dbReference type="Gene3D" id="3.90.190.20">
    <property type="entry name" value="Mur ligase, C-terminal domain"/>
    <property type="match status" value="1"/>
</dbReference>
<evidence type="ECO:0000256" key="6">
    <source>
        <dbReference type="ARBA" id="ARBA00023316"/>
    </source>
</evidence>
<feature type="binding site" evidence="7">
    <location>
        <position position="44"/>
    </location>
    <ligand>
        <name>UDP-N-acetyl-alpha-D-muramoyl-L-alanyl-D-glutamate</name>
        <dbReference type="ChEBI" id="CHEBI:83900"/>
    </ligand>
</feature>